<dbReference type="SMART" id="SM01142">
    <property type="entry name" value="DSHCT"/>
    <property type="match status" value="1"/>
</dbReference>
<sequence length="762" mass="88204">MRKTPGRNELIFVSERTYHGLVLDRFQEEALDAIDEGQSVIVAAPTGTGKTLVADYLVEKVMAEGRRIIYTAPIKALSNQKFKDYKQLFGVDQVGILTGDVVLNSEAPLLIMTTEIFRNQVITNDPSLESVSYIIFDEIHWLNDEERGTVWEESIILAPPHMKLLGLSATIANAQQLVDWIGTIRQEDVALIQENRRIVPLEYYYFSRDTGLVNYEKLWKYYRQQIQSAPPTEGSLFAPTNHLDLIKVIQKQYLPALYFVFSRKQCADKASELAYLTNYLNPQEKRQVEDAFLEHFGPESDWYPSTRLLRRLAVKGIAFHHAGLMPSQKVLVEELFLKRLIHVLYCTETFSVGINYPVRSVCFDTLNKFDGRNFRPLANHEFFQMSGRAGRRGLDERGYSFALVDLNYMEKSPPPRFNINRLEPLTSQFKLSYNTVLNLQATLSYEQIQIYFQKSFAAHSNLQTHGQLIAELAQLEEQFNGKGEHVCRHTDSYACPVKYLPKKKELDRLKRAYQALGPRRQNRVYGREMARKIKNWEKLLATTPQKCPNAKLALCEEESKQRRKLQQRMIEIRKDLKTLPDQNFFFNEFQFKKNQLIQMGYIREDELLPRGECACHIYVQELLVTELIFSGIMETLDDDQLNALLSAIDFEARKNDYFQRLPVLDWTPLQDLARYIQSVCGPESVRYDPRVAVIVYSWSQGVSFAEVQRLSNLDEGDIISVIRRTIDLLRQMRDAVKEPALLQRLKLCMDKLDRDEAAVLAL</sequence>
<dbReference type="GO" id="GO:0055087">
    <property type="term" value="C:Ski complex"/>
    <property type="evidence" value="ECO:0007669"/>
    <property type="project" value="TreeGrafter"/>
</dbReference>
<dbReference type="SUPFAM" id="SSF52540">
    <property type="entry name" value="P-loop containing nucleoside triphosphate hydrolases"/>
    <property type="match status" value="1"/>
</dbReference>
<evidence type="ECO:0000313" key="7">
    <source>
        <dbReference type="EMBL" id="CDX01987.1"/>
    </source>
</evidence>
<dbReference type="AlphaFoldDB" id="A0A098B0U7"/>
<organism evidence="7">
    <name type="scientific">Desulfitobacterium hafniense</name>
    <name type="common">Desulfitobacterium frappieri</name>
    <dbReference type="NCBI Taxonomy" id="49338"/>
    <lineage>
        <taxon>Bacteria</taxon>
        <taxon>Bacillati</taxon>
        <taxon>Bacillota</taxon>
        <taxon>Clostridia</taxon>
        <taxon>Eubacteriales</taxon>
        <taxon>Desulfitobacteriaceae</taxon>
        <taxon>Desulfitobacterium</taxon>
    </lineage>
</organism>
<evidence type="ECO:0000256" key="1">
    <source>
        <dbReference type="ARBA" id="ARBA00022741"/>
    </source>
</evidence>
<evidence type="ECO:0000256" key="2">
    <source>
        <dbReference type="ARBA" id="ARBA00022801"/>
    </source>
</evidence>
<keyword evidence="1" id="KW-0547">Nucleotide-binding</keyword>
<dbReference type="Pfam" id="PF08148">
    <property type="entry name" value="DSHCT"/>
    <property type="match status" value="1"/>
</dbReference>
<dbReference type="SMART" id="SM00487">
    <property type="entry name" value="DEXDc"/>
    <property type="match status" value="1"/>
</dbReference>
<reference evidence="8 9" key="2">
    <citation type="submission" date="2015-12" db="EMBL/GenBank/DDBJ databases">
        <title>Draft Genome Sequence of Desulfitobacterium hafniense Strain DH, a Sulfate-reducing Bacterium Isolated from Paddy Soils.</title>
        <authorList>
            <person name="Bao P."/>
            <person name="Zhang X."/>
            <person name="Li G."/>
        </authorList>
    </citation>
    <scope>NUCLEOTIDE SEQUENCE [LARGE SCALE GENOMIC DNA]</scope>
    <source>
        <strain evidence="8 9">DH</strain>
    </source>
</reference>
<dbReference type="Pfam" id="PF00270">
    <property type="entry name" value="DEAD"/>
    <property type="match status" value="1"/>
</dbReference>
<dbReference type="PROSITE" id="PS51194">
    <property type="entry name" value="HELICASE_CTER"/>
    <property type="match status" value="1"/>
</dbReference>
<evidence type="ECO:0000313" key="9">
    <source>
        <dbReference type="Proteomes" id="UP000054623"/>
    </source>
</evidence>
<accession>A0A098B0U7</accession>
<dbReference type="EMBL" id="LOCK01000008">
    <property type="protein sequence ID" value="KTE93137.1"/>
    <property type="molecule type" value="Genomic_DNA"/>
</dbReference>
<dbReference type="InterPro" id="IPR011545">
    <property type="entry name" value="DEAD/DEAH_box_helicase_dom"/>
</dbReference>
<dbReference type="PATRIC" id="fig|49338.4.peg.2263"/>
<dbReference type="Gene3D" id="3.40.50.300">
    <property type="entry name" value="P-loop containing nucleotide triphosphate hydrolases"/>
    <property type="match status" value="2"/>
</dbReference>
<name>A0A098B0U7_DESHA</name>
<gene>
    <name evidence="8" type="ORF">AT727_15510</name>
    <name evidence="7" type="ORF">DPCES_2100</name>
</gene>
<evidence type="ECO:0000256" key="4">
    <source>
        <dbReference type="ARBA" id="ARBA00022840"/>
    </source>
</evidence>
<keyword evidence="3 8" id="KW-0347">Helicase</keyword>
<evidence type="ECO:0000256" key="3">
    <source>
        <dbReference type="ARBA" id="ARBA00022806"/>
    </source>
</evidence>
<dbReference type="PANTHER" id="PTHR12131">
    <property type="entry name" value="ATP-DEPENDENT RNA AND DNA HELICASE"/>
    <property type="match status" value="1"/>
</dbReference>
<dbReference type="GO" id="GO:0016787">
    <property type="term" value="F:hydrolase activity"/>
    <property type="evidence" value="ECO:0007669"/>
    <property type="project" value="UniProtKB-KW"/>
</dbReference>
<dbReference type="RefSeq" id="WP_050754219.1">
    <property type="nucleotide sequence ID" value="NZ_JAYFNZ010000008.1"/>
</dbReference>
<dbReference type="GO" id="GO:0003676">
    <property type="term" value="F:nucleic acid binding"/>
    <property type="evidence" value="ECO:0007669"/>
    <property type="project" value="InterPro"/>
</dbReference>
<dbReference type="EMBL" id="LK996017">
    <property type="protein sequence ID" value="CDX01987.1"/>
    <property type="molecule type" value="Genomic_DNA"/>
</dbReference>
<evidence type="ECO:0000259" key="6">
    <source>
        <dbReference type="PROSITE" id="PS51194"/>
    </source>
</evidence>
<dbReference type="InterPro" id="IPR001650">
    <property type="entry name" value="Helicase_C-like"/>
</dbReference>
<dbReference type="GO" id="GO:0005524">
    <property type="term" value="F:ATP binding"/>
    <property type="evidence" value="ECO:0007669"/>
    <property type="project" value="UniProtKB-KW"/>
</dbReference>
<dbReference type="Proteomes" id="UP000054623">
    <property type="component" value="Unassembled WGS sequence"/>
</dbReference>
<dbReference type="InterPro" id="IPR027417">
    <property type="entry name" value="P-loop_NTPase"/>
</dbReference>
<proteinExistence type="predicted"/>
<dbReference type="Gene3D" id="1.10.3380.30">
    <property type="match status" value="1"/>
</dbReference>
<dbReference type="InterPro" id="IPR050699">
    <property type="entry name" value="RNA-DNA_Helicase"/>
</dbReference>
<keyword evidence="4" id="KW-0067">ATP-binding</keyword>
<dbReference type="PROSITE" id="PS51192">
    <property type="entry name" value="HELICASE_ATP_BIND_1"/>
    <property type="match status" value="1"/>
</dbReference>
<dbReference type="InterPro" id="IPR012961">
    <property type="entry name" value="Ski2/MTR4_C"/>
</dbReference>
<evidence type="ECO:0000259" key="5">
    <source>
        <dbReference type="PROSITE" id="PS51192"/>
    </source>
</evidence>
<dbReference type="PANTHER" id="PTHR12131:SF1">
    <property type="entry name" value="ATP-DEPENDENT RNA HELICASE SUPV3L1, MITOCHONDRIAL-RELATED"/>
    <property type="match status" value="1"/>
</dbReference>
<dbReference type="GO" id="GO:0070478">
    <property type="term" value="P:nuclear-transcribed mRNA catabolic process, 3'-5' exonucleolytic nonsense-mediated decay"/>
    <property type="evidence" value="ECO:0007669"/>
    <property type="project" value="TreeGrafter"/>
</dbReference>
<keyword evidence="2" id="KW-0378">Hydrolase</keyword>
<evidence type="ECO:0000313" key="8">
    <source>
        <dbReference type="EMBL" id="KTE93137.1"/>
    </source>
</evidence>
<reference evidence="7" key="1">
    <citation type="submission" date="2014-07" db="EMBL/GenBank/DDBJ databases">
        <authorList>
            <person name="Hornung V.Bastian."/>
        </authorList>
    </citation>
    <scope>NUCLEOTIDE SEQUENCE</scope>
    <source>
        <strain evidence="7">PCE-S</strain>
    </source>
</reference>
<dbReference type="InterPro" id="IPR014001">
    <property type="entry name" value="Helicase_ATP-bd"/>
</dbReference>
<dbReference type="SMART" id="SM00490">
    <property type="entry name" value="HELICc"/>
    <property type="match status" value="1"/>
</dbReference>
<protein>
    <submittedName>
        <fullName evidence="8">Helicase</fullName>
    </submittedName>
    <submittedName>
        <fullName evidence="7">Superkiller viralicidic activity 2-like 2</fullName>
    </submittedName>
</protein>
<feature type="domain" description="Helicase C-terminal" evidence="6">
    <location>
        <begin position="241"/>
        <end position="433"/>
    </location>
</feature>
<feature type="domain" description="Helicase ATP-binding" evidence="5">
    <location>
        <begin position="31"/>
        <end position="189"/>
    </location>
</feature>
<dbReference type="GO" id="GO:0004386">
    <property type="term" value="F:helicase activity"/>
    <property type="evidence" value="ECO:0007669"/>
    <property type="project" value="UniProtKB-KW"/>
</dbReference>
<dbReference type="CDD" id="cd18795">
    <property type="entry name" value="SF2_C_Ski2"/>
    <property type="match status" value="1"/>
</dbReference>